<dbReference type="RefSeq" id="WP_189628718.1">
    <property type="nucleotide sequence ID" value="NZ_BNAG01000001.1"/>
</dbReference>
<keyword evidence="6 11" id="KW-0798">TonB box</keyword>
<organism evidence="15 16">
    <name type="scientific">Roseivirga thermotolerans</name>
    <dbReference type="NCBI Taxonomy" id="1758176"/>
    <lineage>
        <taxon>Bacteria</taxon>
        <taxon>Pseudomonadati</taxon>
        <taxon>Bacteroidota</taxon>
        <taxon>Cytophagia</taxon>
        <taxon>Cytophagales</taxon>
        <taxon>Roseivirgaceae</taxon>
        <taxon>Roseivirga</taxon>
    </lineage>
</organism>
<feature type="domain" description="TonB-dependent receptor plug" evidence="14">
    <location>
        <begin position="115"/>
        <end position="221"/>
    </location>
</feature>
<gene>
    <name evidence="15" type="ORF">GCM10011340_06180</name>
</gene>
<proteinExistence type="inferred from homology"/>
<evidence type="ECO:0000256" key="6">
    <source>
        <dbReference type="ARBA" id="ARBA00023077"/>
    </source>
</evidence>
<evidence type="ECO:0000256" key="9">
    <source>
        <dbReference type="ARBA" id="ARBA00023237"/>
    </source>
</evidence>
<dbReference type="Gene3D" id="2.60.40.1120">
    <property type="entry name" value="Carboxypeptidase-like, regulatory domain"/>
    <property type="match status" value="1"/>
</dbReference>
<dbReference type="Pfam" id="PF07715">
    <property type="entry name" value="Plug"/>
    <property type="match status" value="1"/>
</dbReference>
<keyword evidence="5 12" id="KW-0732">Signal</keyword>
<dbReference type="Proteomes" id="UP000658258">
    <property type="component" value="Unassembled WGS sequence"/>
</dbReference>
<dbReference type="InterPro" id="IPR012910">
    <property type="entry name" value="Plug_dom"/>
</dbReference>
<evidence type="ECO:0000256" key="10">
    <source>
        <dbReference type="PROSITE-ProRule" id="PRU01360"/>
    </source>
</evidence>
<evidence type="ECO:0000313" key="16">
    <source>
        <dbReference type="Proteomes" id="UP000658258"/>
    </source>
</evidence>
<name>A0ABQ3I110_9BACT</name>
<keyword evidence="4 10" id="KW-0812">Transmembrane</keyword>
<evidence type="ECO:0000256" key="8">
    <source>
        <dbReference type="ARBA" id="ARBA00023170"/>
    </source>
</evidence>
<evidence type="ECO:0000256" key="2">
    <source>
        <dbReference type="ARBA" id="ARBA00022448"/>
    </source>
</evidence>
<dbReference type="SUPFAM" id="SSF56935">
    <property type="entry name" value="Porins"/>
    <property type="match status" value="1"/>
</dbReference>
<protein>
    <submittedName>
        <fullName evidence="15">SusC/RagA family TonB-linked outer membrane protein</fullName>
    </submittedName>
</protein>
<evidence type="ECO:0000256" key="1">
    <source>
        <dbReference type="ARBA" id="ARBA00004571"/>
    </source>
</evidence>
<dbReference type="NCBIfam" id="TIGR04056">
    <property type="entry name" value="OMP_RagA_SusC"/>
    <property type="match status" value="1"/>
</dbReference>
<dbReference type="EMBL" id="BNAG01000001">
    <property type="protein sequence ID" value="GHE54334.1"/>
    <property type="molecule type" value="Genomic_DNA"/>
</dbReference>
<dbReference type="InterPro" id="IPR000531">
    <property type="entry name" value="Beta-barrel_TonB"/>
</dbReference>
<dbReference type="InterPro" id="IPR036942">
    <property type="entry name" value="Beta-barrel_TonB_sf"/>
</dbReference>
<evidence type="ECO:0000256" key="5">
    <source>
        <dbReference type="ARBA" id="ARBA00022729"/>
    </source>
</evidence>
<dbReference type="PROSITE" id="PS52016">
    <property type="entry name" value="TONB_DEPENDENT_REC_3"/>
    <property type="match status" value="1"/>
</dbReference>
<accession>A0ABQ3I110</accession>
<dbReference type="InterPro" id="IPR037066">
    <property type="entry name" value="Plug_dom_sf"/>
</dbReference>
<keyword evidence="9 10" id="KW-0998">Cell outer membrane</keyword>
<feature type="chain" id="PRO_5047282018" evidence="12">
    <location>
        <begin position="22"/>
        <end position="968"/>
    </location>
</feature>
<feature type="signal peptide" evidence="12">
    <location>
        <begin position="1"/>
        <end position="21"/>
    </location>
</feature>
<dbReference type="PANTHER" id="PTHR30069:SF29">
    <property type="entry name" value="HEMOGLOBIN AND HEMOGLOBIN-HAPTOGLOBIN-BINDING PROTEIN 1-RELATED"/>
    <property type="match status" value="1"/>
</dbReference>
<dbReference type="InterPro" id="IPR023997">
    <property type="entry name" value="TonB-dep_OMP_SusC/RagA_CS"/>
</dbReference>
<keyword evidence="2 10" id="KW-0813">Transport</keyword>
<keyword evidence="3 10" id="KW-1134">Transmembrane beta strand</keyword>
<comment type="subcellular location">
    <subcellularLocation>
        <location evidence="1 10">Cell outer membrane</location>
        <topology evidence="1 10">Multi-pass membrane protein</topology>
    </subcellularLocation>
</comment>
<sequence length="968" mass="104982">MKKFLLLLLVLSVGFQGALLAQTRTVTGKVTGGDDGQGIPRVNITVKGTTRGVPSGLDGTYTIEVSPSDVLVFSFVGYITKEVPVGNQTTINVTLDPDYAELEEVVVVGYGSQEKKEITSSVVALDAEDFNQGNVNDPTQLLQGKVPGLSIYNKGGNPNGGATIRLRGISTVGANVQPLVVIDGVIGASLDNVDPNDIATVNVLKDGSAAAIYGSRGSAGVILVTTKSGNRGGGLQASYNGYVAADEVFRFQPVMTPDEYVATGGNDLGSRTIWQEEITRTGISHVHNIAVSGGSENTTFRVSTNFRNIQGVLKKSGFDQINARANVNHYALNDRLNIQFNLSMTNRDQNFSFNEAFRYAALFNPTAPIRNPDGSYFQAILFDNFNPVAIIEQNVNLGKRNNLNFNTQMSYDILDNLTWSANYAQQFTTFTGGTFYPSNSLFRGFDRTGLASRRTDESKFTLFETYGTFVKDFDNANLTISAGYSFQEEVFTGFGMEAGNFPSNDLGYNIIGSSGNILGDGANVSLFSYESPENRIIAFFGRVNFSLDNGIFVNASVRREGSTKLGAENRWGTFPAFGVGADLLNYFDIAAFSQLKLRAGYGVTGSLPGPSGLAQDLFSYGFGGGGTVSFVRAGNPDLKWEEKAEINLGLDFGLLGGQLSGSLDVYSRDINDFILERTVDPAVYGTDRRYENAGKLNTKGLEFAINHAGIGSGDLNWSPGVVLSTYSTTLEEFVIPEQMIANLGSPGQNGTNMVRIAVGEKIGQIWGPVFSGNVDAEGRPVFVDLNNDGNLNTDQGNALDDDGDFQQLGNGIPTLEIGWTNQLSYGNWDLNVFFRAAFGHSLVNTFRAFYEPIDLGAINSYNRTKTDLQIPELQVAQFSSLYVEKADFFRLDNATLGYNFDMSNNSMFSKLRMYLSVQNAFVITNYQGIDPDPSLVDINDGNVLAPGIDRRNNYFTSRTFTFGLNVGF</sequence>
<dbReference type="PANTHER" id="PTHR30069">
    <property type="entry name" value="TONB-DEPENDENT OUTER MEMBRANE RECEPTOR"/>
    <property type="match status" value="1"/>
</dbReference>
<reference evidence="16" key="1">
    <citation type="journal article" date="2019" name="Int. J. Syst. Evol. Microbiol.">
        <title>The Global Catalogue of Microorganisms (GCM) 10K type strain sequencing project: providing services to taxonomists for standard genome sequencing and annotation.</title>
        <authorList>
            <consortium name="The Broad Institute Genomics Platform"/>
            <consortium name="The Broad Institute Genome Sequencing Center for Infectious Disease"/>
            <person name="Wu L."/>
            <person name="Ma J."/>
        </authorList>
    </citation>
    <scope>NUCLEOTIDE SEQUENCE [LARGE SCALE GENOMIC DNA]</scope>
    <source>
        <strain evidence="16">CGMCC 1.15111</strain>
    </source>
</reference>
<dbReference type="SUPFAM" id="SSF49464">
    <property type="entry name" value="Carboxypeptidase regulatory domain-like"/>
    <property type="match status" value="1"/>
</dbReference>
<keyword evidence="7 10" id="KW-0472">Membrane</keyword>
<evidence type="ECO:0000256" key="11">
    <source>
        <dbReference type="RuleBase" id="RU003357"/>
    </source>
</evidence>
<evidence type="ECO:0000256" key="3">
    <source>
        <dbReference type="ARBA" id="ARBA00022452"/>
    </source>
</evidence>
<dbReference type="Pfam" id="PF13715">
    <property type="entry name" value="CarbopepD_reg_2"/>
    <property type="match status" value="1"/>
</dbReference>
<evidence type="ECO:0000256" key="4">
    <source>
        <dbReference type="ARBA" id="ARBA00022692"/>
    </source>
</evidence>
<evidence type="ECO:0000256" key="7">
    <source>
        <dbReference type="ARBA" id="ARBA00023136"/>
    </source>
</evidence>
<dbReference type="NCBIfam" id="TIGR04057">
    <property type="entry name" value="SusC_RagA_signa"/>
    <property type="match status" value="1"/>
</dbReference>
<evidence type="ECO:0000259" key="14">
    <source>
        <dbReference type="Pfam" id="PF07715"/>
    </source>
</evidence>
<dbReference type="InterPro" id="IPR023996">
    <property type="entry name" value="TonB-dep_OMP_SusC/RagA"/>
</dbReference>
<evidence type="ECO:0000313" key="15">
    <source>
        <dbReference type="EMBL" id="GHE54334.1"/>
    </source>
</evidence>
<feature type="domain" description="TonB-dependent receptor-like beta-barrel" evidence="13">
    <location>
        <begin position="335"/>
        <end position="727"/>
    </location>
</feature>
<evidence type="ECO:0000256" key="12">
    <source>
        <dbReference type="SAM" id="SignalP"/>
    </source>
</evidence>
<keyword evidence="16" id="KW-1185">Reference proteome</keyword>
<dbReference type="Gene3D" id="2.40.170.20">
    <property type="entry name" value="TonB-dependent receptor, beta-barrel domain"/>
    <property type="match status" value="1"/>
</dbReference>
<keyword evidence="8" id="KW-0675">Receptor</keyword>
<dbReference type="Gene3D" id="2.170.130.10">
    <property type="entry name" value="TonB-dependent receptor, plug domain"/>
    <property type="match status" value="1"/>
</dbReference>
<dbReference type="Pfam" id="PF00593">
    <property type="entry name" value="TonB_dep_Rec_b-barrel"/>
    <property type="match status" value="1"/>
</dbReference>
<evidence type="ECO:0000259" key="13">
    <source>
        <dbReference type="Pfam" id="PF00593"/>
    </source>
</evidence>
<dbReference type="InterPro" id="IPR039426">
    <property type="entry name" value="TonB-dep_rcpt-like"/>
</dbReference>
<comment type="similarity">
    <text evidence="10 11">Belongs to the TonB-dependent receptor family.</text>
</comment>
<dbReference type="InterPro" id="IPR008969">
    <property type="entry name" value="CarboxyPept-like_regulatory"/>
</dbReference>
<comment type="caution">
    <text evidence="15">The sequence shown here is derived from an EMBL/GenBank/DDBJ whole genome shotgun (WGS) entry which is preliminary data.</text>
</comment>